<evidence type="ECO:0000259" key="1">
    <source>
        <dbReference type="Pfam" id="PF01261"/>
    </source>
</evidence>
<dbReference type="PANTHER" id="PTHR12110:SF41">
    <property type="entry name" value="INOSOSE DEHYDRATASE"/>
    <property type="match status" value="1"/>
</dbReference>
<proteinExistence type="predicted"/>
<dbReference type="EMBL" id="AGYR01000029">
    <property type="protein sequence ID" value="ENZ13781.1"/>
    <property type="molecule type" value="Genomic_DNA"/>
</dbReference>
<name>A0A0E2HB75_9FIRM</name>
<dbReference type="Proteomes" id="UP000013085">
    <property type="component" value="Unassembled WGS sequence"/>
</dbReference>
<dbReference type="RefSeq" id="WP_002585810.1">
    <property type="nucleotide sequence ID" value="NZ_KB851021.1"/>
</dbReference>
<feature type="domain" description="Xylose isomerase-like TIM barrel" evidence="1">
    <location>
        <begin position="26"/>
        <end position="259"/>
    </location>
</feature>
<evidence type="ECO:0000313" key="3">
    <source>
        <dbReference type="Proteomes" id="UP000013085"/>
    </source>
</evidence>
<dbReference type="HOGENOM" id="CLU_082738_0_0_9"/>
<sequence length="281" mass="32306">MDMELIQRPFGIYEKAIKPQEWEKMFADASSAGYRNYEISLDESDARLARLHWDDKQYDEVRRAARNQNIRILSACFSGHRRFPLGSSSRDLEERGIRMMREGIAFCQNLGVRMLQVAGYDAFYEPRSHETAARYRENILKCLEWAEQAGVMLAIEPVEVNLVKVSDTLRLVKEADSPWLQIYPDIANMKSLGIDPVTELPQGRGHIANVHVRDSLPDYFYGVPLGTGNMDFIGVFKALDAMEYRGPLTIEMWNETEENYMDIISGARTFMIDKIRCARCS</sequence>
<gene>
    <name evidence="2" type="ORF">HMPREF1090_02676</name>
</gene>
<dbReference type="NCBIfam" id="NF009689">
    <property type="entry name" value="PRK13210.1"/>
    <property type="match status" value="1"/>
</dbReference>
<dbReference type="PANTHER" id="PTHR12110">
    <property type="entry name" value="HYDROXYPYRUVATE ISOMERASE"/>
    <property type="match status" value="1"/>
</dbReference>
<dbReference type="GO" id="GO:0016853">
    <property type="term" value="F:isomerase activity"/>
    <property type="evidence" value="ECO:0007669"/>
    <property type="project" value="UniProtKB-KW"/>
</dbReference>
<dbReference type="SUPFAM" id="SSF51658">
    <property type="entry name" value="Xylose isomerase-like"/>
    <property type="match status" value="1"/>
</dbReference>
<comment type="caution">
    <text evidence="2">The sequence shown here is derived from an EMBL/GenBank/DDBJ whole genome shotgun (WGS) entry which is preliminary data.</text>
</comment>
<dbReference type="InterPro" id="IPR036237">
    <property type="entry name" value="Xyl_isomerase-like_sf"/>
</dbReference>
<dbReference type="AlphaFoldDB" id="A0A0E2HB75"/>
<evidence type="ECO:0000313" key="2">
    <source>
        <dbReference type="EMBL" id="ENZ13781.1"/>
    </source>
</evidence>
<accession>A0A0E2HB75</accession>
<dbReference type="Pfam" id="PF01261">
    <property type="entry name" value="AP_endonuc_2"/>
    <property type="match status" value="1"/>
</dbReference>
<dbReference type="GeneID" id="57963380"/>
<dbReference type="PATRIC" id="fig|999408.3.peg.2897"/>
<dbReference type="InterPro" id="IPR050312">
    <property type="entry name" value="IolE/XylAMocC-like"/>
</dbReference>
<keyword evidence="2" id="KW-0413">Isomerase</keyword>
<dbReference type="InterPro" id="IPR013022">
    <property type="entry name" value="Xyl_isomerase-like_TIM-brl"/>
</dbReference>
<protein>
    <submittedName>
        <fullName evidence="2">Hexulose-6-phosphate isomerase</fullName>
    </submittedName>
</protein>
<reference evidence="2 3" key="1">
    <citation type="submission" date="2013-01" db="EMBL/GenBank/DDBJ databases">
        <title>The Genome Sequence of Clostridium clostridioforme 90A8.</title>
        <authorList>
            <consortium name="The Broad Institute Genome Sequencing Platform"/>
            <person name="Earl A."/>
            <person name="Ward D."/>
            <person name="Feldgarden M."/>
            <person name="Gevers D."/>
            <person name="Courvalin P."/>
            <person name="Lambert T."/>
            <person name="Walker B."/>
            <person name="Young S.K."/>
            <person name="Zeng Q."/>
            <person name="Gargeya S."/>
            <person name="Fitzgerald M."/>
            <person name="Haas B."/>
            <person name="Abouelleil A."/>
            <person name="Alvarado L."/>
            <person name="Arachchi H.M."/>
            <person name="Berlin A.M."/>
            <person name="Chapman S.B."/>
            <person name="Dewar J."/>
            <person name="Goldberg J."/>
            <person name="Griggs A."/>
            <person name="Gujja S."/>
            <person name="Hansen M."/>
            <person name="Howarth C."/>
            <person name="Imamovic A."/>
            <person name="Larimer J."/>
            <person name="McCowan C."/>
            <person name="Murphy C."/>
            <person name="Neiman D."/>
            <person name="Pearson M."/>
            <person name="Priest M."/>
            <person name="Roberts A."/>
            <person name="Saif S."/>
            <person name="Shea T."/>
            <person name="Sisk P."/>
            <person name="Sykes S."/>
            <person name="Wortman J."/>
            <person name="Nusbaum C."/>
            <person name="Birren B."/>
        </authorList>
    </citation>
    <scope>NUCLEOTIDE SEQUENCE [LARGE SCALE GENOMIC DNA]</scope>
    <source>
        <strain evidence="2 3">90A8</strain>
    </source>
</reference>
<organism evidence="2 3">
    <name type="scientific">[Clostridium] clostridioforme 90A8</name>
    <dbReference type="NCBI Taxonomy" id="999408"/>
    <lineage>
        <taxon>Bacteria</taxon>
        <taxon>Bacillati</taxon>
        <taxon>Bacillota</taxon>
        <taxon>Clostridia</taxon>
        <taxon>Lachnospirales</taxon>
        <taxon>Lachnospiraceae</taxon>
        <taxon>Enterocloster</taxon>
    </lineage>
</organism>
<dbReference type="Gene3D" id="3.20.20.150">
    <property type="entry name" value="Divalent-metal-dependent TIM barrel enzymes"/>
    <property type="match status" value="1"/>
</dbReference>